<dbReference type="InParanoid" id="F4R465"/>
<sequence length="304" mass="33244">MPTSDFFQDSASSLSFDAIDTNKSYSDSKSFLLLLPGSRPTHSSSPTPPPNESVSPLIRRTSLCRPQARRLPFNLSFTPVSKPDPPVQAPNRCRLLGFTPLADKTSSPVEPSDQSFCGQPTPRAKECAPCALFFTRADVFVSTEMVSQGLLAPSHDHYSPLQISLSQPQSDPIYSENYFDQENGLQDEVCSATSSPAQSALRFWDGPATSATSTRASSPVSSLDFYCPTLALTSMPITMPMMTKKKGMRRARSLLGNSLENEPDDCWADDEEEEVNFQQSNGNSTRRMSEPSGGKPKMPKALEL</sequence>
<feature type="compositionally biased region" description="Acidic residues" evidence="1">
    <location>
        <begin position="261"/>
        <end position="275"/>
    </location>
</feature>
<keyword evidence="3" id="KW-1185">Reference proteome</keyword>
<protein>
    <submittedName>
        <fullName evidence="2">Uncharacterized protein</fullName>
    </submittedName>
</protein>
<feature type="region of interest" description="Disordered" evidence="1">
    <location>
        <begin position="257"/>
        <end position="304"/>
    </location>
</feature>
<feature type="region of interest" description="Disordered" evidence="1">
    <location>
        <begin position="36"/>
        <end position="57"/>
    </location>
</feature>
<dbReference type="KEGG" id="mlr:MELLADRAFT_58606"/>
<organism evidence="3">
    <name type="scientific">Melampsora larici-populina (strain 98AG31 / pathotype 3-4-7)</name>
    <name type="common">Poplar leaf rust fungus</name>
    <dbReference type="NCBI Taxonomy" id="747676"/>
    <lineage>
        <taxon>Eukaryota</taxon>
        <taxon>Fungi</taxon>
        <taxon>Dikarya</taxon>
        <taxon>Basidiomycota</taxon>
        <taxon>Pucciniomycotina</taxon>
        <taxon>Pucciniomycetes</taxon>
        <taxon>Pucciniales</taxon>
        <taxon>Melampsoraceae</taxon>
        <taxon>Melampsora</taxon>
    </lineage>
</organism>
<evidence type="ECO:0000313" key="2">
    <source>
        <dbReference type="EMBL" id="EGG12750.1"/>
    </source>
</evidence>
<dbReference type="EMBL" id="GL883090">
    <property type="protein sequence ID" value="EGG12750.1"/>
    <property type="molecule type" value="Genomic_DNA"/>
</dbReference>
<proteinExistence type="predicted"/>
<feature type="compositionally biased region" description="Low complexity" evidence="1">
    <location>
        <begin position="36"/>
        <end position="45"/>
    </location>
</feature>
<dbReference type="AlphaFoldDB" id="F4R465"/>
<dbReference type="GeneID" id="18929208"/>
<dbReference type="VEuPathDB" id="FungiDB:MELLADRAFT_58606"/>
<evidence type="ECO:0000313" key="3">
    <source>
        <dbReference type="Proteomes" id="UP000001072"/>
    </source>
</evidence>
<dbReference type="HOGENOM" id="CLU_915509_0_0_1"/>
<reference evidence="3" key="1">
    <citation type="journal article" date="2011" name="Proc. Natl. Acad. Sci. U.S.A.">
        <title>Obligate biotrophy features unraveled by the genomic analysis of rust fungi.</title>
        <authorList>
            <person name="Duplessis S."/>
            <person name="Cuomo C.A."/>
            <person name="Lin Y.-C."/>
            <person name="Aerts A."/>
            <person name="Tisserant E."/>
            <person name="Veneault-Fourrey C."/>
            <person name="Joly D.L."/>
            <person name="Hacquard S."/>
            <person name="Amselem J."/>
            <person name="Cantarel B.L."/>
            <person name="Chiu R."/>
            <person name="Coutinho P.M."/>
            <person name="Feau N."/>
            <person name="Field M."/>
            <person name="Frey P."/>
            <person name="Gelhaye E."/>
            <person name="Goldberg J."/>
            <person name="Grabherr M.G."/>
            <person name="Kodira C.D."/>
            <person name="Kohler A."/>
            <person name="Kuees U."/>
            <person name="Lindquist E.A."/>
            <person name="Lucas S.M."/>
            <person name="Mago R."/>
            <person name="Mauceli E."/>
            <person name="Morin E."/>
            <person name="Murat C."/>
            <person name="Pangilinan J.L."/>
            <person name="Park R."/>
            <person name="Pearson M."/>
            <person name="Quesneville H."/>
            <person name="Rouhier N."/>
            <person name="Sakthikumar S."/>
            <person name="Salamov A.A."/>
            <person name="Schmutz J."/>
            <person name="Selles B."/>
            <person name="Shapiro H."/>
            <person name="Tanguay P."/>
            <person name="Tuskan G.A."/>
            <person name="Henrissat B."/>
            <person name="Van de Peer Y."/>
            <person name="Rouze P."/>
            <person name="Ellis J.G."/>
            <person name="Dodds P.N."/>
            <person name="Schein J.E."/>
            <person name="Zhong S."/>
            <person name="Hamelin R.C."/>
            <person name="Grigoriev I.V."/>
            <person name="Szabo L.J."/>
            <person name="Martin F."/>
        </authorList>
    </citation>
    <scope>NUCLEOTIDE SEQUENCE [LARGE SCALE GENOMIC DNA]</scope>
    <source>
        <strain evidence="3">98AG31 / pathotype 3-4-7</strain>
    </source>
</reference>
<evidence type="ECO:0000256" key="1">
    <source>
        <dbReference type="SAM" id="MobiDB-lite"/>
    </source>
</evidence>
<dbReference type="Proteomes" id="UP000001072">
    <property type="component" value="Unassembled WGS sequence"/>
</dbReference>
<dbReference type="OrthoDB" id="2498109at2759"/>
<gene>
    <name evidence="2" type="ORF">MELLADRAFT_58606</name>
</gene>
<name>F4R465_MELLP</name>
<dbReference type="RefSeq" id="XP_007403688.1">
    <property type="nucleotide sequence ID" value="XM_007403626.1"/>
</dbReference>
<accession>F4R465</accession>
<feature type="compositionally biased region" description="Polar residues" evidence="1">
    <location>
        <begin position="276"/>
        <end position="286"/>
    </location>
</feature>